<comment type="caution">
    <text evidence="2">The sequence shown here is derived from an EMBL/GenBank/DDBJ whole genome shotgun (WGS) entry which is preliminary data.</text>
</comment>
<evidence type="ECO:0000313" key="3">
    <source>
        <dbReference type="Proteomes" id="UP000315522"/>
    </source>
</evidence>
<feature type="domain" description="Ubiquitin-like" evidence="1">
    <location>
        <begin position="157"/>
        <end position="236"/>
    </location>
</feature>
<reference evidence="2 3" key="1">
    <citation type="submission" date="2018-05" db="EMBL/GenBank/DDBJ databases">
        <title>Genome sequencing and assembly of the regulated plant pathogen Lachnellula willkommii and related sister species for the development of diagnostic species identification markers.</title>
        <authorList>
            <person name="Giroux E."/>
            <person name="Bilodeau G."/>
        </authorList>
    </citation>
    <scope>NUCLEOTIDE SEQUENCE [LARGE SCALE GENOMIC DNA]</scope>
    <source>
        <strain evidence="2 3">CBS 172.35</strain>
    </source>
</reference>
<sequence length="267" mass="29719">MSFGWSAGDIVAAISLVNKITKSVSSAGGARDHFQELETELKGLSRALCEISDLANAPNQIPEIVALKFAACLCEDTLKRFYEKILPFDESLGSGSKTSRLKATPRMVRWELLIKKEVPEFRTYLVAHVGKAQSELMTNFSKTLENIPPPDLRHTWAQAPMEFEDALGRIIPIPSEYDWDKVEAVIQAQFKHGPGHTKVRSGEYELYYGSFGDLNPIKTTSFCPIPGMKVTMSFIIGQYSGSERCPRLGCTSRSFQKHGAGARVKIW</sequence>
<protein>
    <recommendedName>
        <fullName evidence="1">Ubiquitin-like domain-containing protein</fullName>
    </recommendedName>
</protein>
<dbReference type="AlphaFoldDB" id="A0A559MES7"/>
<dbReference type="PANTHER" id="PTHR38886:SF1">
    <property type="entry name" value="NACHT-NTPASE AND P-LOOP NTPASES N-TERMINAL DOMAIN-CONTAINING PROTEIN"/>
    <property type="match status" value="1"/>
</dbReference>
<organism evidence="2 3">
    <name type="scientific">Lachnellula willkommii</name>
    <dbReference type="NCBI Taxonomy" id="215461"/>
    <lineage>
        <taxon>Eukaryota</taxon>
        <taxon>Fungi</taxon>
        <taxon>Dikarya</taxon>
        <taxon>Ascomycota</taxon>
        <taxon>Pezizomycotina</taxon>
        <taxon>Leotiomycetes</taxon>
        <taxon>Helotiales</taxon>
        <taxon>Lachnaceae</taxon>
        <taxon>Lachnellula</taxon>
    </lineage>
</organism>
<accession>A0A559MES7</accession>
<evidence type="ECO:0000313" key="2">
    <source>
        <dbReference type="EMBL" id="TVY91471.1"/>
    </source>
</evidence>
<evidence type="ECO:0000259" key="1">
    <source>
        <dbReference type="Pfam" id="PF22893"/>
    </source>
</evidence>
<proteinExistence type="predicted"/>
<dbReference type="InterPro" id="IPR054464">
    <property type="entry name" value="ULD_fung"/>
</dbReference>
<name>A0A559MES7_9HELO</name>
<dbReference type="Pfam" id="PF22893">
    <property type="entry name" value="ULD_2"/>
    <property type="match status" value="1"/>
</dbReference>
<dbReference type="Proteomes" id="UP000315522">
    <property type="component" value="Unassembled WGS sequence"/>
</dbReference>
<keyword evidence="3" id="KW-1185">Reference proteome</keyword>
<gene>
    <name evidence="2" type="ORF">LAWI1_G003254</name>
</gene>
<dbReference type="PANTHER" id="PTHR38886">
    <property type="entry name" value="SESA DOMAIN-CONTAINING PROTEIN"/>
    <property type="match status" value="1"/>
</dbReference>
<dbReference type="EMBL" id="QGML01000537">
    <property type="protein sequence ID" value="TVY91471.1"/>
    <property type="molecule type" value="Genomic_DNA"/>
</dbReference>